<dbReference type="Proteomes" id="UP000190951">
    <property type="component" value="Chromosome"/>
</dbReference>
<evidence type="ECO:0000313" key="1">
    <source>
        <dbReference type="EMBL" id="URZ09662.1"/>
    </source>
</evidence>
<organism evidence="1 2">
    <name type="scientific">Clostridium felsineum</name>
    <dbReference type="NCBI Taxonomy" id="36839"/>
    <lineage>
        <taxon>Bacteria</taxon>
        <taxon>Bacillati</taxon>
        <taxon>Bacillota</taxon>
        <taxon>Clostridia</taxon>
        <taxon>Eubacteriales</taxon>
        <taxon>Clostridiaceae</taxon>
        <taxon>Clostridium</taxon>
    </lineage>
</organism>
<evidence type="ECO:0000313" key="2">
    <source>
        <dbReference type="Proteomes" id="UP000190951"/>
    </source>
</evidence>
<dbReference type="AlphaFoldDB" id="A0A1S8L3N5"/>
<dbReference type="EMBL" id="CP096983">
    <property type="protein sequence ID" value="URZ09662.1"/>
    <property type="molecule type" value="Genomic_DNA"/>
</dbReference>
<dbReference type="STRING" id="84029.CROST_27450"/>
<keyword evidence="2" id="KW-1185">Reference proteome</keyword>
<dbReference type="KEGG" id="crw:CROST_003450"/>
<proteinExistence type="predicted"/>
<gene>
    <name evidence="1" type="ORF">CROST_003450</name>
</gene>
<reference evidence="1 2" key="1">
    <citation type="submission" date="2022-04" db="EMBL/GenBank/DDBJ databases">
        <title>Genome sequence of C. roseum typestrain.</title>
        <authorList>
            <person name="Poehlein A."/>
            <person name="Schoch T."/>
            <person name="Duerre P."/>
            <person name="Daniel R."/>
        </authorList>
    </citation>
    <scope>NUCLEOTIDE SEQUENCE [LARGE SCALE GENOMIC DNA]</scope>
    <source>
        <strain evidence="1 2">DSM 7320</strain>
    </source>
</reference>
<sequence>MHDNKVLQGNRIGYIIKVNKNIVGFDGNQKKINVNKK</sequence>
<protein>
    <submittedName>
        <fullName evidence="1">Uncharacterized protein</fullName>
    </submittedName>
</protein>
<name>A0A1S8L3N5_9CLOT</name>
<accession>A0A1S8L3N5</accession>